<name>C4R304_KOMPG</name>
<dbReference type="GO" id="GO:0030687">
    <property type="term" value="C:preribosome, large subunit precursor"/>
    <property type="evidence" value="ECO:0007669"/>
    <property type="project" value="EnsemblFungi"/>
</dbReference>
<keyword evidence="3" id="KW-0963">Cytoplasm</keyword>
<dbReference type="FunCoup" id="C4R304">
    <property type="interactions" value="431"/>
</dbReference>
<dbReference type="OMA" id="VNMLKFM"/>
<dbReference type="InterPro" id="IPR013087">
    <property type="entry name" value="Znf_C2H2_type"/>
</dbReference>
<dbReference type="GO" id="GO:0005737">
    <property type="term" value="C:cytoplasm"/>
    <property type="evidence" value="ECO:0007669"/>
    <property type="project" value="UniProtKB-SubCell"/>
</dbReference>
<dbReference type="GO" id="GO:0003676">
    <property type="term" value="F:nucleic acid binding"/>
    <property type="evidence" value="ECO:0007669"/>
    <property type="project" value="InterPro"/>
</dbReference>
<dbReference type="HOGENOM" id="CLU_117291_0_0_1"/>
<evidence type="ECO:0000313" key="13">
    <source>
        <dbReference type="EMBL" id="CAY69878.1"/>
    </source>
</evidence>
<dbReference type="GO" id="GO:0008270">
    <property type="term" value="F:zinc ion binding"/>
    <property type="evidence" value="ECO:0007669"/>
    <property type="project" value="UniProtKB-KW"/>
</dbReference>
<evidence type="ECO:0000256" key="10">
    <source>
        <dbReference type="PROSITE-ProRule" id="PRU00042"/>
    </source>
</evidence>
<keyword evidence="5" id="KW-0479">Metal-binding</keyword>
<comment type="subcellular location">
    <subcellularLocation>
        <location evidence="2">Cytoplasm</location>
    </subcellularLocation>
    <subcellularLocation>
        <location evidence="1">Nucleus</location>
    </subcellularLocation>
</comment>
<dbReference type="OrthoDB" id="24683at2759"/>
<protein>
    <submittedName>
        <fullName evidence="13">Protein involved in bud-site selection</fullName>
    </submittedName>
</protein>
<evidence type="ECO:0000256" key="8">
    <source>
        <dbReference type="ARBA" id="ARBA00023242"/>
    </source>
</evidence>
<evidence type="ECO:0000256" key="6">
    <source>
        <dbReference type="ARBA" id="ARBA00022771"/>
    </source>
</evidence>
<feature type="domain" description="Matrin-type" evidence="12">
    <location>
        <begin position="49"/>
        <end position="79"/>
    </location>
</feature>
<evidence type="ECO:0000259" key="11">
    <source>
        <dbReference type="PROSITE" id="PS50157"/>
    </source>
</evidence>
<sequence>MGRYSVRRYKTKRRTRDLDLIYGDLSTPESIQSLKHQPMDEYKAGLGQYYCVHCAKYFQDNKALASHLKSKIHKRRVKDLSVRPYDNLESEAAAGTNLLKFMERVEHYKQSEPSRKQMEDAVLATHLAENEEKDKILAAQLQAPQEEAAQTVKENLDAPVKEVKMAD</sequence>
<dbReference type="eggNOG" id="KOG3408">
    <property type="taxonomic scope" value="Eukaryota"/>
</dbReference>
<dbReference type="PANTHER" id="PTHR46095">
    <property type="entry name" value="ZINC FINGER PROTEIN 593"/>
    <property type="match status" value="1"/>
</dbReference>
<dbReference type="PANTHER" id="PTHR46095:SF1">
    <property type="entry name" value="ZINC FINGER PROTEIN 593"/>
    <property type="match status" value="1"/>
</dbReference>
<dbReference type="Pfam" id="PF12171">
    <property type="entry name" value="zf-C2H2_jaz"/>
    <property type="match status" value="1"/>
</dbReference>
<reference evidence="13 14" key="1">
    <citation type="journal article" date="2009" name="Nat. Biotechnol.">
        <title>Genome sequence of the recombinant protein production host Pichia pastoris.</title>
        <authorList>
            <person name="De Schutter K."/>
            <person name="Lin Y.C."/>
            <person name="Tiels P."/>
            <person name="Van Hecke A."/>
            <person name="Glinka S."/>
            <person name="Weber-Lehmann J."/>
            <person name="Rouze P."/>
            <person name="Van de Peer Y."/>
            <person name="Callewaert N."/>
        </authorList>
    </citation>
    <scope>NUCLEOTIDE SEQUENCE [LARGE SCALE GENOMIC DNA]</scope>
    <source>
        <strain evidence="14">GS115 / ATCC 20864</strain>
    </source>
</reference>
<gene>
    <name evidence="13" type="ordered locus">PAS_chr2-2_0055</name>
</gene>
<keyword evidence="7" id="KW-0862">Zinc</keyword>
<keyword evidence="6 10" id="KW-0863">Zinc-finger</keyword>
<dbReference type="GO" id="GO:0000055">
    <property type="term" value="P:ribosomal large subunit export from nucleus"/>
    <property type="evidence" value="ECO:0007669"/>
    <property type="project" value="EnsemblFungi"/>
</dbReference>
<dbReference type="InterPro" id="IPR022755">
    <property type="entry name" value="Znf_C2H2_jaz"/>
</dbReference>
<evidence type="ECO:0000256" key="7">
    <source>
        <dbReference type="ARBA" id="ARBA00022833"/>
    </source>
</evidence>
<evidence type="ECO:0000256" key="2">
    <source>
        <dbReference type="ARBA" id="ARBA00004496"/>
    </source>
</evidence>
<dbReference type="SUPFAM" id="SSF57667">
    <property type="entry name" value="beta-beta-alpha zinc fingers"/>
    <property type="match status" value="1"/>
</dbReference>
<dbReference type="Gene3D" id="3.30.160.60">
    <property type="entry name" value="Classic Zinc Finger"/>
    <property type="match status" value="1"/>
</dbReference>
<proteinExistence type="inferred from homology"/>
<comment type="similarity">
    <text evidence="9">Belongs to the ZNF593/BUD20 C2H2-type zinc-finger protein family.</text>
</comment>
<dbReference type="PROSITE" id="PS50171">
    <property type="entry name" value="ZF_MATRIN"/>
    <property type="match status" value="1"/>
</dbReference>
<dbReference type="STRING" id="644223.C4R304"/>
<dbReference type="GO" id="GO:0043023">
    <property type="term" value="F:ribosomal large subunit binding"/>
    <property type="evidence" value="ECO:0007669"/>
    <property type="project" value="EnsemblFungi"/>
</dbReference>
<dbReference type="KEGG" id="ppa:PAS_chr2-2_0055"/>
<dbReference type="AlphaFoldDB" id="C4R304"/>
<dbReference type="InterPro" id="IPR000690">
    <property type="entry name" value="Matrin/U1-C_Znf_C2H2"/>
</dbReference>
<evidence type="ECO:0000256" key="9">
    <source>
        <dbReference type="ARBA" id="ARBA00038064"/>
    </source>
</evidence>
<dbReference type="RefSeq" id="XP_002492158.1">
    <property type="nucleotide sequence ID" value="XM_002492113.1"/>
</dbReference>
<dbReference type="InterPro" id="IPR003604">
    <property type="entry name" value="Matrin/U1-like-C_Znf_C2H2"/>
</dbReference>
<evidence type="ECO:0000256" key="3">
    <source>
        <dbReference type="ARBA" id="ARBA00022490"/>
    </source>
</evidence>
<evidence type="ECO:0000313" key="14">
    <source>
        <dbReference type="Proteomes" id="UP000000314"/>
    </source>
</evidence>
<keyword evidence="8" id="KW-0539">Nucleus</keyword>
<evidence type="ECO:0000256" key="5">
    <source>
        <dbReference type="ARBA" id="ARBA00022723"/>
    </source>
</evidence>
<feature type="domain" description="C2H2-type" evidence="11">
    <location>
        <begin position="49"/>
        <end position="78"/>
    </location>
</feature>
<dbReference type="PROSITE" id="PS50157">
    <property type="entry name" value="ZINC_FINGER_C2H2_2"/>
    <property type="match status" value="1"/>
</dbReference>
<dbReference type="InParanoid" id="C4R304"/>
<dbReference type="FunFam" id="3.30.160.60:FF:000299">
    <property type="entry name" value="Zinc finger protein 593"/>
    <property type="match status" value="1"/>
</dbReference>
<accession>C4R304</accession>
<dbReference type="SMR" id="C4R304"/>
<evidence type="ECO:0000256" key="1">
    <source>
        <dbReference type="ARBA" id="ARBA00004123"/>
    </source>
</evidence>
<dbReference type="PROSITE" id="PS00028">
    <property type="entry name" value="ZINC_FINGER_C2H2_1"/>
    <property type="match status" value="1"/>
</dbReference>
<dbReference type="SMART" id="SM00451">
    <property type="entry name" value="ZnF_U1"/>
    <property type="match status" value="1"/>
</dbReference>
<dbReference type="GeneID" id="8199160"/>
<evidence type="ECO:0000256" key="4">
    <source>
        <dbReference type="ARBA" id="ARBA00022517"/>
    </source>
</evidence>
<dbReference type="InterPro" id="IPR051879">
    <property type="entry name" value="C2H2-ZF_Maturation_Protein"/>
</dbReference>
<keyword evidence="14" id="KW-1185">Reference proteome</keyword>
<dbReference type="Proteomes" id="UP000000314">
    <property type="component" value="Chromosome 2"/>
</dbReference>
<dbReference type="EMBL" id="FN392320">
    <property type="protein sequence ID" value="CAY69878.1"/>
    <property type="molecule type" value="Genomic_DNA"/>
</dbReference>
<dbReference type="InterPro" id="IPR036236">
    <property type="entry name" value="Znf_C2H2_sf"/>
</dbReference>
<dbReference type="GO" id="GO:0005634">
    <property type="term" value="C:nucleus"/>
    <property type="evidence" value="ECO:0007669"/>
    <property type="project" value="UniProtKB-SubCell"/>
</dbReference>
<evidence type="ECO:0000259" key="12">
    <source>
        <dbReference type="PROSITE" id="PS50171"/>
    </source>
</evidence>
<keyword evidence="4" id="KW-0690">Ribosome biogenesis</keyword>
<organism evidence="13 14">
    <name type="scientific">Komagataella phaffii (strain GS115 / ATCC 20864)</name>
    <name type="common">Yeast</name>
    <name type="synonym">Pichia pastoris</name>
    <dbReference type="NCBI Taxonomy" id="644223"/>
    <lineage>
        <taxon>Eukaryota</taxon>
        <taxon>Fungi</taxon>
        <taxon>Dikarya</taxon>
        <taxon>Ascomycota</taxon>
        <taxon>Saccharomycotina</taxon>
        <taxon>Pichiomycetes</taxon>
        <taxon>Pichiales</taxon>
        <taxon>Pichiaceae</taxon>
        <taxon>Komagataella</taxon>
    </lineage>
</organism>